<accession>A0A829QA79</accession>
<evidence type="ECO:0000313" key="2">
    <source>
        <dbReference type="Proteomes" id="UP000020103"/>
    </source>
</evidence>
<sequence>MHAVRSSHELDFLGAVLPCTPVEMTDWLDQLPQLAPVAAAEIGPARSEIGMVAFRSAKQHYS</sequence>
<proteinExistence type="predicted"/>
<organism evidence="1 2">
    <name type="scientific">Mycobacteroides abscessus 21</name>
    <dbReference type="NCBI Taxonomy" id="1299324"/>
    <lineage>
        <taxon>Bacteria</taxon>
        <taxon>Bacillati</taxon>
        <taxon>Actinomycetota</taxon>
        <taxon>Actinomycetes</taxon>
        <taxon>Mycobacteriales</taxon>
        <taxon>Mycobacteriaceae</taxon>
        <taxon>Mycobacteroides</taxon>
        <taxon>Mycobacteroides abscessus</taxon>
    </lineage>
</organism>
<comment type="caution">
    <text evidence="1">The sequence shown here is derived from an EMBL/GenBank/DDBJ whole genome shotgun (WGS) entry which is preliminary data.</text>
</comment>
<evidence type="ECO:0000313" key="1">
    <source>
        <dbReference type="EMBL" id="EUA49044.1"/>
    </source>
</evidence>
<name>A0A829QA79_9MYCO</name>
<protein>
    <submittedName>
        <fullName evidence="1">Uncharacterized protein</fullName>
    </submittedName>
</protein>
<dbReference type="AlphaFoldDB" id="A0A829QA79"/>
<dbReference type="EMBL" id="JAOF01000001">
    <property type="protein sequence ID" value="EUA49044.1"/>
    <property type="molecule type" value="Genomic_DNA"/>
</dbReference>
<gene>
    <name evidence="1" type="ORF">I543_1174</name>
</gene>
<dbReference type="Proteomes" id="UP000020103">
    <property type="component" value="Unassembled WGS sequence"/>
</dbReference>
<reference evidence="1 2" key="1">
    <citation type="submission" date="2013-12" db="EMBL/GenBank/DDBJ databases">
        <authorList>
            <person name="Madinger N."/>
            <person name="Lenaerts A."/>
            <person name="Ordway D."/>
            <person name="DeGroote M.A."/>
            <person name="Parker T."/>
            <person name="Sizemore C."/>
            <person name="Tallon L.J."/>
            <person name="Sadzewicz L.K."/>
            <person name="Sengamalay N."/>
            <person name="Fraser C.M."/>
            <person name="Hine E."/>
            <person name="Shefchek K.A."/>
            <person name="Das S.P."/>
            <person name="Tettelin H."/>
        </authorList>
    </citation>
    <scope>NUCLEOTIDE SEQUENCE [LARGE SCALE GENOMIC DNA]</scope>
    <source>
        <strain evidence="1 2">21</strain>
    </source>
</reference>